<gene>
    <name evidence="2" type="ORF">J43TS3_22100</name>
</gene>
<evidence type="ECO:0000313" key="2">
    <source>
        <dbReference type="EMBL" id="GIO27599.1"/>
    </source>
</evidence>
<evidence type="ECO:0000313" key="3">
    <source>
        <dbReference type="Proteomes" id="UP000676917"/>
    </source>
</evidence>
<dbReference type="AlphaFoldDB" id="A0A919X9M7"/>
<accession>A0A919X9M7</accession>
<comment type="caution">
    <text evidence="2">The sequence shown here is derived from an EMBL/GenBank/DDBJ whole genome shotgun (WGS) entry which is preliminary data.</text>
</comment>
<sequence>MFRFISVSLLLVVCFLIGAIVGIDYTGAGDSVQPVKTGVQEAAKEVGHTSTKQPSETENVNQQTIAQELSESNDNHLSQKTASFLETIVKGFYDTIVEILYSISQLFF</sequence>
<protein>
    <submittedName>
        <fullName evidence="2">Uncharacterized protein</fullName>
    </submittedName>
</protein>
<feature type="compositionally biased region" description="Polar residues" evidence="1">
    <location>
        <begin position="48"/>
        <end position="63"/>
    </location>
</feature>
<keyword evidence="3" id="KW-1185">Reference proteome</keyword>
<evidence type="ECO:0000256" key="1">
    <source>
        <dbReference type="SAM" id="MobiDB-lite"/>
    </source>
</evidence>
<dbReference type="Proteomes" id="UP000676917">
    <property type="component" value="Unassembled WGS sequence"/>
</dbReference>
<feature type="region of interest" description="Disordered" evidence="1">
    <location>
        <begin position="43"/>
        <end position="63"/>
    </location>
</feature>
<organism evidence="2 3">
    <name type="scientific">Ornithinibacillus bavariensis</name>
    <dbReference type="NCBI Taxonomy" id="545502"/>
    <lineage>
        <taxon>Bacteria</taxon>
        <taxon>Bacillati</taxon>
        <taxon>Bacillota</taxon>
        <taxon>Bacilli</taxon>
        <taxon>Bacillales</taxon>
        <taxon>Bacillaceae</taxon>
        <taxon>Ornithinibacillus</taxon>
    </lineage>
</organism>
<dbReference type="RefSeq" id="WP_212921081.1">
    <property type="nucleotide sequence ID" value="NZ_BORP01000004.1"/>
</dbReference>
<name>A0A919X9M7_9BACI</name>
<reference evidence="2" key="1">
    <citation type="submission" date="2021-03" db="EMBL/GenBank/DDBJ databases">
        <title>Antimicrobial resistance genes in bacteria isolated from Japanese honey, and their potential for conferring macrolide and lincosamide resistance in the American foulbrood pathogen Paenibacillus larvae.</title>
        <authorList>
            <person name="Okamoto M."/>
            <person name="Kumagai M."/>
            <person name="Kanamori H."/>
            <person name="Takamatsu D."/>
        </authorList>
    </citation>
    <scope>NUCLEOTIDE SEQUENCE</scope>
    <source>
        <strain evidence="2">J43TS3</strain>
    </source>
</reference>
<dbReference type="EMBL" id="BORP01000004">
    <property type="protein sequence ID" value="GIO27599.1"/>
    <property type="molecule type" value="Genomic_DNA"/>
</dbReference>
<proteinExistence type="predicted"/>